<dbReference type="RefSeq" id="XP_014179667.1">
    <property type="nucleotide sequence ID" value="XM_014324192.1"/>
</dbReference>
<feature type="compositionally biased region" description="Low complexity" evidence="3">
    <location>
        <begin position="160"/>
        <end position="177"/>
    </location>
</feature>
<name>J6EYY0_TRIAS</name>
<dbReference type="SMART" id="SM00906">
    <property type="entry name" value="Fungal_trans"/>
    <property type="match status" value="1"/>
</dbReference>
<dbReference type="GO" id="GO:0005634">
    <property type="term" value="C:nucleus"/>
    <property type="evidence" value="ECO:0007669"/>
    <property type="project" value="UniProtKB-SubCell"/>
</dbReference>
<dbReference type="InterPro" id="IPR007219">
    <property type="entry name" value="XnlR_reg_dom"/>
</dbReference>
<dbReference type="GO" id="GO:0008270">
    <property type="term" value="F:zinc ion binding"/>
    <property type="evidence" value="ECO:0007669"/>
    <property type="project" value="InterPro"/>
</dbReference>
<dbReference type="OrthoDB" id="424974at2759"/>
<evidence type="ECO:0000259" key="4">
    <source>
        <dbReference type="SMART" id="SM00906"/>
    </source>
</evidence>
<feature type="compositionally biased region" description="Basic and acidic residues" evidence="3">
    <location>
        <begin position="86"/>
        <end position="96"/>
    </location>
</feature>
<dbReference type="PANTHER" id="PTHR31001:SF56">
    <property type="entry name" value="ZN(2)-C6 FUNGAL-TYPE DOMAIN-CONTAINING PROTEIN"/>
    <property type="match status" value="1"/>
</dbReference>
<gene>
    <name evidence="5" type="ORF">A1Q1_02963</name>
</gene>
<reference evidence="5 6" key="1">
    <citation type="journal article" date="2012" name="Eukaryot. Cell">
        <title>Draft genome sequence of CBS 2479, the standard type strain of Trichosporon asahii.</title>
        <authorList>
            <person name="Yang R.Y."/>
            <person name="Li H.T."/>
            <person name="Zhu H."/>
            <person name="Zhou G.P."/>
            <person name="Wang M."/>
            <person name="Wang L."/>
        </authorList>
    </citation>
    <scope>NUCLEOTIDE SEQUENCE [LARGE SCALE GENOMIC DNA]</scope>
    <source>
        <strain evidence="6">ATCC 90039 / CBS 2479 / JCM 2466 / KCTC 7840 / NCYC 2677 / UAMH 7654</strain>
    </source>
</reference>
<dbReference type="GO" id="GO:0006351">
    <property type="term" value="P:DNA-templated transcription"/>
    <property type="evidence" value="ECO:0007669"/>
    <property type="project" value="InterPro"/>
</dbReference>
<dbReference type="Proteomes" id="UP000002748">
    <property type="component" value="Unassembled WGS sequence"/>
</dbReference>
<evidence type="ECO:0000256" key="2">
    <source>
        <dbReference type="ARBA" id="ARBA00023242"/>
    </source>
</evidence>
<dbReference type="KEGG" id="tasa:A1Q1_02963"/>
<dbReference type="GeneID" id="25986476"/>
<feature type="compositionally biased region" description="Basic and acidic residues" evidence="3">
    <location>
        <begin position="199"/>
        <end position="211"/>
    </location>
</feature>
<evidence type="ECO:0000256" key="3">
    <source>
        <dbReference type="SAM" id="MobiDB-lite"/>
    </source>
</evidence>
<organism evidence="5 6">
    <name type="scientific">Trichosporon asahii var. asahii (strain ATCC 90039 / CBS 2479 / JCM 2466 / KCTC 7840 / NBRC 103889/ NCYC 2677 / UAMH 7654)</name>
    <name type="common">Yeast</name>
    <dbReference type="NCBI Taxonomy" id="1186058"/>
    <lineage>
        <taxon>Eukaryota</taxon>
        <taxon>Fungi</taxon>
        <taxon>Dikarya</taxon>
        <taxon>Basidiomycota</taxon>
        <taxon>Agaricomycotina</taxon>
        <taxon>Tremellomycetes</taxon>
        <taxon>Trichosporonales</taxon>
        <taxon>Trichosporonaceae</taxon>
        <taxon>Trichosporon</taxon>
    </lineage>
</organism>
<dbReference type="EMBL" id="ALBS01000215">
    <property type="protein sequence ID" value="EJT48047.1"/>
    <property type="molecule type" value="Genomic_DNA"/>
</dbReference>
<dbReference type="PANTHER" id="PTHR31001">
    <property type="entry name" value="UNCHARACTERIZED TRANSCRIPTIONAL REGULATORY PROTEIN"/>
    <property type="match status" value="1"/>
</dbReference>
<accession>J6EYY0</accession>
<comment type="subcellular location">
    <subcellularLocation>
        <location evidence="1">Nucleus</location>
    </subcellularLocation>
</comment>
<dbReference type="GO" id="GO:0003677">
    <property type="term" value="F:DNA binding"/>
    <property type="evidence" value="ECO:0007669"/>
    <property type="project" value="InterPro"/>
</dbReference>
<proteinExistence type="predicted"/>
<sequence length="823" mass="91432">MSGQSLPPLDLLFPFPSPSSDSFLTLSTPPDTVLASPINCHLSLDTLDALDKLDQQDKLFTPQPQPTINPNLTHAHLPSIHNDIFTTDKPRPKPIESVKQQSPEVKPDTSKTTPSPSPPKRKAKELKDKDSKDSKDSKDNKKAAKKDMDDSHQQPPIRPRPIAAAANSSTAPAIASSSTVLIERRKRGRKRYSCAECRRERVDKEAREREAQAAAAEKAAAEDPKPTQSPRVATSPLRKLAHSFEKCVVDTTPGQLRMDEDGQTRYVGSLAGSVYLREDQDADRRPSLNGASDPGAGDVLQAMGTPTLRRDPVADARSKLPPWKEGRRMVEQYWEHVNWIHQVIPKITFDKYLIMAYDPSAQPQSAQLACVLLVMALGVMFDLTLPPFHPRCHELFFAAQDLLSATRSEKPSVTRIQALSLFGTFVLNDQNGAEAFWPIIGSTLKSALTVGLHRDGEAFGLPEDEVQERRKVFWELMEYDRVQAMTFGRPCGLSNRHMDTKMPIPDNRLFFDDSGYHHAKHCVVQMLERVNDTQVQPTPVPYTTVLEIDAELQEFRKSLPESLMCSIAITDLPMNAHPQTVLQRLGIRLFISEARLHLNRGAFVQALKENSTAPSRGTFGESFIALYESAQEIVQVVKALVLFSPALAERWWFFWFHAFSAAVCLAAISLEAPASGFATPAYSGLSIVCDLSAAARDGSRVRDGLNTLLQLRKRAQERLKEGVRSPGSEDDEVRRLLLAEQREAQPRRRVSPPGARDQQLLQQPQFDMSAQQGQGQEEMQGMEEPIVSTGPIMPLWPDAASALEYGLALDALGLNVFDWDQAA</sequence>
<dbReference type="AlphaFoldDB" id="J6EYY0"/>
<dbReference type="VEuPathDB" id="FungiDB:A1Q1_02963"/>
<dbReference type="HOGENOM" id="CLU_343939_0_0_1"/>
<feature type="region of interest" description="Disordered" evidence="3">
    <location>
        <begin position="199"/>
        <end position="234"/>
    </location>
</feature>
<dbReference type="Pfam" id="PF04082">
    <property type="entry name" value="Fungal_trans"/>
    <property type="match status" value="1"/>
</dbReference>
<dbReference type="InterPro" id="IPR050613">
    <property type="entry name" value="Sec_Metabolite_Reg"/>
</dbReference>
<feature type="region of interest" description="Disordered" evidence="3">
    <location>
        <begin position="82"/>
        <end position="177"/>
    </location>
</feature>
<keyword evidence="2" id="KW-0539">Nucleus</keyword>
<evidence type="ECO:0000256" key="1">
    <source>
        <dbReference type="ARBA" id="ARBA00004123"/>
    </source>
</evidence>
<feature type="region of interest" description="Disordered" evidence="3">
    <location>
        <begin position="278"/>
        <end position="305"/>
    </location>
</feature>
<feature type="compositionally biased region" description="Basic and acidic residues" evidence="3">
    <location>
        <begin position="125"/>
        <end position="152"/>
    </location>
</feature>
<feature type="domain" description="Xylanolytic transcriptional activator regulatory" evidence="4">
    <location>
        <begin position="436"/>
        <end position="511"/>
    </location>
</feature>
<dbReference type="CDD" id="cd12148">
    <property type="entry name" value="fungal_TF_MHR"/>
    <property type="match status" value="1"/>
</dbReference>
<protein>
    <submittedName>
        <fullName evidence="5">Transcriptional regulatory protein</fullName>
    </submittedName>
</protein>
<evidence type="ECO:0000313" key="5">
    <source>
        <dbReference type="EMBL" id="EJT48047.1"/>
    </source>
</evidence>
<comment type="caution">
    <text evidence="5">The sequence shown here is derived from an EMBL/GenBank/DDBJ whole genome shotgun (WGS) entry which is preliminary data.</text>
</comment>
<evidence type="ECO:0000313" key="6">
    <source>
        <dbReference type="Proteomes" id="UP000002748"/>
    </source>
</evidence>